<reference evidence="3" key="2">
    <citation type="submission" date="2023-11" db="UniProtKB">
        <authorList>
            <consortium name="WormBaseParasite"/>
        </authorList>
    </citation>
    <scope>IDENTIFICATION</scope>
</reference>
<reference evidence="2" key="1">
    <citation type="submission" date="2022-06" db="EMBL/GenBank/DDBJ databases">
        <authorList>
            <person name="Berger JAMES D."/>
            <person name="Berger JAMES D."/>
        </authorList>
    </citation>
    <scope>NUCLEOTIDE SEQUENCE [LARGE SCALE GENOMIC DNA]</scope>
</reference>
<dbReference type="AlphaFoldDB" id="A0AA85KIY0"/>
<dbReference type="Proteomes" id="UP000050795">
    <property type="component" value="Unassembled WGS sequence"/>
</dbReference>
<feature type="chain" id="PRO_5041712997" evidence="1">
    <location>
        <begin position="27"/>
        <end position="118"/>
    </location>
</feature>
<accession>A0AA85KIY0</accession>
<proteinExistence type="predicted"/>
<evidence type="ECO:0000313" key="3">
    <source>
        <dbReference type="WBParaSite" id="TREG1_90200.1"/>
    </source>
</evidence>
<protein>
    <submittedName>
        <fullName evidence="3">Uncharacterized protein</fullName>
    </submittedName>
</protein>
<dbReference type="WBParaSite" id="TREG1_90200.1">
    <property type="protein sequence ID" value="TREG1_90200.1"/>
    <property type="gene ID" value="TREG1_90200"/>
</dbReference>
<feature type="signal peptide" evidence="1">
    <location>
        <begin position="1"/>
        <end position="26"/>
    </location>
</feature>
<name>A0AA85KIY0_TRIRE</name>
<evidence type="ECO:0000313" key="2">
    <source>
        <dbReference type="Proteomes" id="UP000050795"/>
    </source>
</evidence>
<evidence type="ECO:0000256" key="1">
    <source>
        <dbReference type="SAM" id="SignalP"/>
    </source>
</evidence>
<organism evidence="2 3">
    <name type="scientific">Trichobilharzia regenti</name>
    <name type="common">Nasal bird schistosome</name>
    <dbReference type="NCBI Taxonomy" id="157069"/>
    <lineage>
        <taxon>Eukaryota</taxon>
        <taxon>Metazoa</taxon>
        <taxon>Spiralia</taxon>
        <taxon>Lophotrochozoa</taxon>
        <taxon>Platyhelminthes</taxon>
        <taxon>Trematoda</taxon>
        <taxon>Digenea</taxon>
        <taxon>Strigeidida</taxon>
        <taxon>Schistosomatoidea</taxon>
        <taxon>Schistosomatidae</taxon>
        <taxon>Trichobilharzia</taxon>
    </lineage>
</organism>
<keyword evidence="2" id="KW-1185">Reference proteome</keyword>
<sequence>MVSHRSKLNLTLLLSLYIFNIMKIESATYMLQMQVDGSEQMTVDFDGMNFTLSDDLTLTVQDNDCTRTVSLQPPTHDELITGSGYRSGSMLCKSWFAPNRENHREVDEVKEYYEESEP</sequence>
<keyword evidence="1" id="KW-0732">Signal</keyword>